<proteinExistence type="predicted"/>
<dbReference type="Proteomes" id="UP000502508">
    <property type="component" value="Chromosome"/>
</dbReference>
<dbReference type="AlphaFoldDB" id="A0A6F8XYP5"/>
<sequence length="124" mass="14276">MGLTAPIDAIEVVGLGEDYRQATKRRNQATRERAALVGEHQRAQAEVLFPASESQDPARVQRIALEQQIEALRATENDAREDARRIVNEAVQRFAEKLAYDVRQAVLTRVEARRHPRLSWWYRV</sequence>
<accession>A0A6F8XYP5</accession>
<gene>
    <name evidence="2" type="ORF">Pflav_052580</name>
</gene>
<evidence type="ECO:0000313" key="3">
    <source>
        <dbReference type="Proteomes" id="UP000502508"/>
    </source>
</evidence>
<name>A0A6F8XYP5_9ACTN</name>
<reference evidence="2 3" key="1">
    <citation type="submission" date="2020-03" db="EMBL/GenBank/DDBJ databases">
        <title>Whole genome shotgun sequence of Phytohabitans flavus NBRC 107702.</title>
        <authorList>
            <person name="Komaki H."/>
            <person name="Tamura T."/>
        </authorList>
    </citation>
    <scope>NUCLEOTIDE SEQUENCE [LARGE SCALE GENOMIC DNA]</scope>
    <source>
        <strain evidence="2 3">NBRC 107702</strain>
    </source>
</reference>
<evidence type="ECO:0000256" key="1">
    <source>
        <dbReference type="SAM" id="Coils"/>
    </source>
</evidence>
<dbReference type="EMBL" id="AP022870">
    <property type="protein sequence ID" value="BCB78848.1"/>
    <property type="molecule type" value="Genomic_DNA"/>
</dbReference>
<evidence type="ECO:0000313" key="2">
    <source>
        <dbReference type="EMBL" id="BCB78848.1"/>
    </source>
</evidence>
<feature type="coiled-coil region" evidence="1">
    <location>
        <begin position="19"/>
        <end position="89"/>
    </location>
</feature>
<keyword evidence="3" id="KW-1185">Reference proteome</keyword>
<dbReference type="KEGG" id="pfla:Pflav_052580"/>
<keyword evidence="1" id="KW-0175">Coiled coil</keyword>
<protein>
    <submittedName>
        <fullName evidence="2">Uncharacterized protein</fullName>
    </submittedName>
</protein>
<reference evidence="2 3" key="2">
    <citation type="submission" date="2020-03" db="EMBL/GenBank/DDBJ databases">
        <authorList>
            <person name="Ichikawa N."/>
            <person name="Kimura A."/>
            <person name="Kitahashi Y."/>
            <person name="Uohara A."/>
        </authorList>
    </citation>
    <scope>NUCLEOTIDE SEQUENCE [LARGE SCALE GENOMIC DNA]</scope>
    <source>
        <strain evidence="2 3">NBRC 107702</strain>
    </source>
</reference>
<organism evidence="2 3">
    <name type="scientific">Phytohabitans flavus</name>
    <dbReference type="NCBI Taxonomy" id="1076124"/>
    <lineage>
        <taxon>Bacteria</taxon>
        <taxon>Bacillati</taxon>
        <taxon>Actinomycetota</taxon>
        <taxon>Actinomycetes</taxon>
        <taxon>Micromonosporales</taxon>
        <taxon>Micromonosporaceae</taxon>
    </lineage>
</organism>